<reference evidence="3" key="1">
    <citation type="submission" date="2021-01" db="EMBL/GenBank/DDBJ databases">
        <authorList>
            <person name="Kaushik A."/>
        </authorList>
    </citation>
    <scope>NUCLEOTIDE SEQUENCE</scope>
    <source>
        <strain evidence="3">AG4-RS23</strain>
    </source>
</reference>
<organism evidence="3 4">
    <name type="scientific">Rhizoctonia solani</name>
    <dbReference type="NCBI Taxonomy" id="456999"/>
    <lineage>
        <taxon>Eukaryota</taxon>
        <taxon>Fungi</taxon>
        <taxon>Dikarya</taxon>
        <taxon>Basidiomycota</taxon>
        <taxon>Agaricomycotina</taxon>
        <taxon>Agaricomycetes</taxon>
        <taxon>Cantharellales</taxon>
        <taxon>Ceratobasidiaceae</taxon>
        <taxon>Rhizoctonia</taxon>
    </lineage>
</organism>
<feature type="region of interest" description="Disordered" evidence="2">
    <location>
        <begin position="1"/>
        <end position="37"/>
    </location>
</feature>
<feature type="compositionally biased region" description="Polar residues" evidence="2">
    <location>
        <begin position="168"/>
        <end position="182"/>
    </location>
</feature>
<evidence type="ECO:0000313" key="4">
    <source>
        <dbReference type="Proteomes" id="UP000663861"/>
    </source>
</evidence>
<feature type="compositionally biased region" description="Basic and acidic residues" evidence="2">
    <location>
        <begin position="1"/>
        <end position="12"/>
    </location>
</feature>
<name>A0A8H3ANB7_9AGAM</name>
<gene>
    <name evidence="3" type="ORF">RDB_LOCUS24489</name>
</gene>
<feature type="compositionally biased region" description="Polar residues" evidence="2">
    <location>
        <begin position="489"/>
        <end position="513"/>
    </location>
</feature>
<sequence length="568" mass="59981">MASSSHEDHSDLDSLFGDAEYQDEVDNEPQITHKRSMIQFPRAVVISQNVGTIAPSSVPSSTEHPHSSGHLSSHSILPAMSTVSEAPLPHGKRNASPAPSPQTKRRRVDTEAPVSTNTPKNILANLGLTVGTGNTLTQAKLKSVACLLAPSANASRGTPRGPKGKKASTVTHPNRPSATLGTGTAADPVIISDEPPNQSPSLAPPTGSRRTTRSQEAHILLDALPDDPSDVLTQTLRSILKNPTTVPRGRTSVARDTAVYLANGRLTGTPFLRLLRHLAGPTRRANPAVGLTLLKKLVEAMRATEDASSKSTPAGPSSAASTPMPATPDTPSTALFATQDGSNIQYVAEKPFEPSLFSDIDFSTMGLDALPLPTIVEANPIAPADIAIDPELLALSNNPSYLQNSSTQNVGGFEVDLAELFNALPPPELGGSTPTDASMSILEPFPTDPSIDWNALTEDLLATWVPEDQCLPAVNPSQTGTHVLPSPSPVGQQLASSSTSITDQGTKQQTPSGTMRIPNRAEALALLEQAQARKKELEEKLLAARRQLWGCKIEAGVERNLLKALKKA</sequence>
<comment type="caution">
    <text evidence="3">The sequence shown here is derived from an EMBL/GenBank/DDBJ whole genome shotgun (WGS) entry which is preliminary data.</text>
</comment>
<feature type="compositionally biased region" description="Low complexity" evidence="2">
    <location>
        <begin position="309"/>
        <end position="331"/>
    </location>
</feature>
<evidence type="ECO:0000256" key="2">
    <source>
        <dbReference type="SAM" id="MobiDB-lite"/>
    </source>
</evidence>
<evidence type="ECO:0000256" key="1">
    <source>
        <dbReference type="SAM" id="Coils"/>
    </source>
</evidence>
<dbReference type="EMBL" id="CAJMWY010000368">
    <property type="protein sequence ID" value="CAE6430033.1"/>
    <property type="molecule type" value="Genomic_DNA"/>
</dbReference>
<dbReference type="AlphaFoldDB" id="A0A8H3ANB7"/>
<proteinExistence type="predicted"/>
<accession>A0A8H3ANB7</accession>
<evidence type="ECO:0000313" key="3">
    <source>
        <dbReference type="EMBL" id="CAE6430033.1"/>
    </source>
</evidence>
<feature type="region of interest" description="Disordered" evidence="2">
    <location>
        <begin position="304"/>
        <end position="331"/>
    </location>
</feature>
<protein>
    <submittedName>
        <fullName evidence="3">Uncharacterized protein</fullName>
    </submittedName>
</protein>
<feature type="region of interest" description="Disordered" evidence="2">
    <location>
        <begin position="152"/>
        <end position="213"/>
    </location>
</feature>
<keyword evidence="1" id="KW-0175">Coiled coil</keyword>
<feature type="coiled-coil region" evidence="1">
    <location>
        <begin position="520"/>
        <end position="547"/>
    </location>
</feature>
<dbReference type="Proteomes" id="UP000663861">
    <property type="component" value="Unassembled WGS sequence"/>
</dbReference>
<feature type="region of interest" description="Disordered" evidence="2">
    <location>
        <begin position="54"/>
        <end position="119"/>
    </location>
</feature>
<feature type="region of interest" description="Disordered" evidence="2">
    <location>
        <begin position="484"/>
        <end position="514"/>
    </location>
</feature>